<dbReference type="AlphaFoldDB" id="A0AAU7EH16"/>
<dbReference type="RefSeq" id="WP_308990359.1">
    <property type="nucleotide sequence ID" value="NZ_CP155618.1"/>
</dbReference>
<dbReference type="Proteomes" id="UP001224325">
    <property type="component" value="Chromosome"/>
</dbReference>
<name>A0AAU7EH16_9FLAO</name>
<evidence type="ECO:0000313" key="2">
    <source>
        <dbReference type="Proteomes" id="UP001224325"/>
    </source>
</evidence>
<dbReference type="EMBL" id="CP155618">
    <property type="protein sequence ID" value="XBL14914.1"/>
    <property type="molecule type" value="Genomic_DNA"/>
</dbReference>
<keyword evidence="2" id="KW-1185">Reference proteome</keyword>
<accession>A0AAU7EH16</accession>
<dbReference type="KEGG" id="mlil:QLS71_002605"/>
<proteinExistence type="predicted"/>
<gene>
    <name evidence="1" type="ORF">QLS71_002605</name>
</gene>
<organism evidence="1 2">
    <name type="scientific">Mariniflexile litorale</name>
    <dbReference type="NCBI Taxonomy" id="3045158"/>
    <lineage>
        <taxon>Bacteria</taxon>
        <taxon>Pseudomonadati</taxon>
        <taxon>Bacteroidota</taxon>
        <taxon>Flavobacteriia</taxon>
        <taxon>Flavobacteriales</taxon>
        <taxon>Flavobacteriaceae</taxon>
        <taxon>Mariniflexile</taxon>
    </lineage>
</organism>
<reference evidence="1" key="1">
    <citation type="submission" date="2024-04" db="EMBL/GenBank/DDBJ databases">
        <title>Mariniflexile litorale, isolated from the shallow sediments of the Sea of Japan.</title>
        <authorList>
            <person name="Romanenko L."/>
            <person name="Isaeva M."/>
        </authorList>
    </citation>
    <scope>NUCLEOTIDE SEQUENCE [LARGE SCALE GENOMIC DNA]</scope>
    <source>
        <strain evidence="1">KMM 9835</strain>
    </source>
</reference>
<sequence>MKTKMLLIPFMLMTSIKCFSQSLISKRVDNYSFNIIFGANLIDNSNNGPMPFDSADLDFNTPFFITAERSITSNWSTSITLSTNKLNLNEGLKNYYSADIFANLYLDKLLFDNENFNVLLGFGTGAHIIGNVTKTSLNLTGGFRYWISPRLGVSTNIVGKLNSNNDEGLGNHYQFNTGLIWRIRGINPISKKTSSVFEKNTISKLESIEHLLKSESENKEVKINVAENQQSFNRILDSVKISIEASKKEVIDRIDELERFQKKVDSINRKVVKQNKVNILGNPEDSSKIIQGYYVIVHVLYDKHNVDKLKENLKKHNIDIEVFQNLRTKRYYISVAYFKTKAEAYKYRDSELDKSMFKDSWVHEQK</sequence>
<protein>
    <recommendedName>
        <fullName evidence="3">SPOR domain-containing protein</fullName>
    </recommendedName>
</protein>
<evidence type="ECO:0000313" key="1">
    <source>
        <dbReference type="EMBL" id="XBL14914.1"/>
    </source>
</evidence>
<evidence type="ECO:0008006" key="3">
    <source>
        <dbReference type="Google" id="ProtNLM"/>
    </source>
</evidence>